<evidence type="ECO:0000313" key="2">
    <source>
        <dbReference type="Proteomes" id="UP000297280"/>
    </source>
</evidence>
<accession>A0A4Z1KQW2</accession>
<dbReference type="Proteomes" id="UP000297280">
    <property type="component" value="Unassembled WGS sequence"/>
</dbReference>
<organism evidence="1 2">
    <name type="scientific">Botrytis porri</name>
    <dbReference type="NCBI Taxonomy" id="87229"/>
    <lineage>
        <taxon>Eukaryota</taxon>
        <taxon>Fungi</taxon>
        <taxon>Dikarya</taxon>
        <taxon>Ascomycota</taxon>
        <taxon>Pezizomycotina</taxon>
        <taxon>Leotiomycetes</taxon>
        <taxon>Helotiales</taxon>
        <taxon>Sclerotiniaceae</taxon>
        <taxon>Botrytis</taxon>
    </lineage>
</organism>
<name>A0A4Z1KQW2_9HELO</name>
<gene>
    <name evidence="1" type="ORF">BPOR_0301g00060</name>
</gene>
<dbReference type="STRING" id="87229.A0A4Z1KQW2"/>
<protein>
    <submittedName>
        <fullName evidence="1">Uncharacterized protein</fullName>
    </submittedName>
</protein>
<dbReference type="AlphaFoldDB" id="A0A4Z1KQW2"/>
<dbReference type="EMBL" id="PQXO01000300">
    <property type="protein sequence ID" value="TGO86464.1"/>
    <property type="molecule type" value="Genomic_DNA"/>
</dbReference>
<comment type="caution">
    <text evidence="1">The sequence shown here is derived from an EMBL/GenBank/DDBJ whole genome shotgun (WGS) entry which is preliminary data.</text>
</comment>
<evidence type="ECO:0000313" key="1">
    <source>
        <dbReference type="EMBL" id="TGO86464.1"/>
    </source>
</evidence>
<proteinExistence type="predicted"/>
<keyword evidence="2" id="KW-1185">Reference proteome</keyword>
<reference evidence="1 2" key="1">
    <citation type="submission" date="2017-12" db="EMBL/GenBank/DDBJ databases">
        <title>Comparative genomics of Botrytis spp.</title>
        <authorList>
            <person name="Valero-Jimenez C.A."/>
            <person name="Tapia P."/>
            <person name="Veloso J."/>
            <person name="Silva-Moreno E."/>
            <person name="Staats M."/>
            <person name="Valdes J.H."/>
            <person name="Van Kan J.A.L."/>
        </authorList>
    </citation>
    <scope>NUCLEOTIDE SEQUENCE [LARGE SCALE GENOMIC DNA]</scope>
    <source>
        <strain evidence="1 2">MUCL3349</strain>
    </source>
</reference>
<sequence>MASSIIKIEPLLASSMRVLRNQTTLQDLVAAYPSLKEKVLSSPKSLTESERRVFLDLPDPEMESANISAATRLSRAELIEKAVINRGSLTDAEVLVLKNRFWTPRTNDESSRLSEGFINTNDEARDEFLAVRTLAYLPKEKEAFKIRGREAYTRDRAARERPLHNATTAALPNAPEWIKQLHQEGKPHWVCIDLVVESRYFYDNMRALAFGAEFPVPGRTHAKGYQGYTWVRLDQLVYYFFGLRLTKKDEIEMGKILEIAQKSRDGAFSVSVCLTNDSGLNARDYGYDSNLIGFAVIAESWFHLGADLSLSTSFDNYGMAPAQASKSIGNSVEKAVAESWYERFCYAPYQGDIYAATFVTGEPLSDLEDGLGPQTVPIELGTVPFEVINDFMNAPYNEWEALNGRDDNANPLLKNHANALGSTSNPRVMTNLQASLNRKKSRIRNSRVIATANQNFARLANNPKTQQPEILYQPLA</sequence>